<keyword evidence="2" id="KW-1185">Reference proteome</keyword>
<organism evidence="1 2">
    <name type="scientific">Dreissena polymorpha</name>
    <name type="common">Zebra mussel</name>
    <name type="synonym">Mytilus polymorpha</name>
    <dbReference type="NCBI Taxonomy" id="45954"/>
    <lineage>
        <taxon>Eukaryota</taxon>
        <taxon>Metazoa</taxon>
        <taxon>Spiralia</taxon>
        <taxon>Lophotrochozoa</taxon>
        <taxon>Mollusca</taxon>
        <taxon>Bivalvia</taxon>
        <taxon>Autobranchia</taxon>
        <taxon>Heteroconchia</taxon>
        <taxon>Euheterodonta</taxon>
        <taxon>Imparidentia</taxon>
        <taxon>Neoheterodontei</taxon>
        <taxon>Myida</taxon>
        <taxon>Dreissenoidea</taxon>
        <taxon>Dreissenidae</taxon>
        <taxon>Dreissena</taxon>
    </lineage>
</organism>
<accession>A0A9D4CA84</accession>
<proteinExistence type="predicted"/>
<evidence type="ECO:0000313" key="2">
    <source>
        <dbReference type="Proteomes" id="UP000828390"/>
    </source>
</evidence>
<name>A0A9D4CA84_DREPO</name>
<sequence length="58" mass="6390">MVEPVYQISALTTDRRSCHCCQSLSGGTCNVQRIVNICIRTPIEFTVFDDAASAKQLV</sequence>
<evidence type="ECO:0000313" key="1">
    <source>
        <dbReference type="EMBL" id="KAH3719774.1"/>
    </source>
</evidence>
<comment type="caution">
    <text evidence="1">The sequence shown here is derived from an EMBL/GenBank/DDBJ whole genome shotgun (WGS) entry which is preliminary data.</text>
</comment>
<reference evidence="1" key="2">
    <citation type="submission" date="2020-11" db="EMBL/GenBank/DDBJ databases">
        <authorList>
            <person name="McCartney M.A."/>
            <person name="Auch B."/>
            <person name="Kono T."/>
            <person name="Mallez S."/>
            <person name="Becker A."/>
            <person name="Gohl D.M."/>
            <person name="Silverstein K.A.T."/>
            <person name="Koren S."/>
            <person name="Bechman K.B."/>
            <person name="Herman A."/>
            <person name="Abrahante J.E."/>
            <person name="Garbe J."/>
        </authorList>
    </citation>
    <scope>NUCLEOTIDE SEQUENCE</scope>
    <source>
        <strain evidence="1">Duluth1</strain>
        <tissue evidence="1">Whole animal</tissue>
    </source>
</reference>
<protein>
    <submittedName>
        <fullName evidence="1">Uncharacterized protein</fullName>
    </submittedName>
</protein>
<reference evidence="1" key="1">
    <citation type="journal article" date="2019" name="bioRxiv">
        <title>The Genome of the Zebra Mussel, Dreissena polymorpha: A Resource for Invasive Species Research.</title>
        <authorList>
            <person name="McCartney M.A."/>
            <person name="Auch B."/>
            <person name="Kono T."/>
            <person name="Mallez S."/>
            <person name="Zhang Y."/>
            <person name="Obille A."/>
            <person name="Becker A."/>
            <person name="Abrahante J.E."/>
            <person name="Garbe J."/>
            <person name="Badalamenti J.P."/>
            <person name="Herman A."/>
            <person name="Mangelson H."/>
            <person name="Liachko I."/>
            <person name="Sullivan S."/>
            <person name="Sone E.D."/>
            <person name="Koren S."/>
            <person name="Silverstein K.A.T."/>
            <person name="Beckman K.B."/>
            <person name="Gohl D.M."/>
        </authorList>
    </citation>
    <scope>NUCLEOTIDE SEQUENCE</scope>
    <source>
        <strain evidence="1">Duluth1</strain>
        <tissue evidence="1">Whole animal</tissue>
    </source>
</reference>
<dbReference type="AlphaFoldDB" id="A0A9D4CA84"/>
<gene>
    <name evidence="1" type="ORF">DPMN_062647</name>
</gene>
<dbReference type="EMBL" id="JAIWYP010000013">
    <property type="protein sequence ID" value="KAH3719774.1"/>
    <property type="molecule type" value="Genomic_DNA"/>
</dbReference>
<dbReference type="Proteomes" id="UP000828390">
    <property type="component" value="Unassembled WGS sequence"/>
</dbReference>